<keyword evidence="3" id="KW-0472">Membrane</keyword>
<organism evidence="4 5">
    <name type="scientific">Candidatus Falkowbacteria bacterium RIFOXYA2_FULL_47_9</name>
    <dbReference type="NCBI Taxonomy" id="1797995"/>
    <lineage>
        <taxon>Bacteria</taxon>
        <taxon>Candidatus Falkowiibacteriota</taxon>
    </lineage>
</organism>
<name>A0A1F5SIS1_9BACT</name>
<feature type="compositionally biased region" description="Gly residues" evidence="2">
    <location>
        <begin position="598"/>
        <end position="608"/>
    </location>
</feature>
<sequence length="608" mass="65667">MKKQDLIALILIVGVGFVAGGMYLQSTITYHQVYNTLAELSLPPVPEYSEASAQTALESVGVPFYSGAQRLTFNDAEQVSYRIAASANVIADFYQQDLSAQGWEELTNEGTFLTYAKAGDELDITLKENPLSQKTVVTYAFAPMSAVLGVKIAQESTPPPASGGSGEAGAGGCSGPTPPTPCNNGHYECSGDNWQCVTNSQPNQNTQQNQYQQPNQPMQPGQFNQPNQPMQPNQFAPSNNNGQDSATTCRVNGVDMPGPCSNYNQGGGQGQPGFGDNGQKGEGQMNQGPSEEEMQKMDEQRFKQMKQGLNQFAKGVTMMKKNVARMKTRVAKCGVSIPEELANAMSSADSIVAKIKAAQSADELDAVIGDIEDIGAIMQDWGPRLGQLDQLCQMMKQGDRDTKQLERDAKRLESRVKANKKLDLTAILSQFKNNIASLKGVFLGVVALAKTDPESALEKLQDEYYGEMDNIQSSRMAIETALNVSQGLKTAASDIKKVESQIKSLQKKKVDTSAAEDLLATMKSQVADLQQFIKGTFDPEELIIQVEDAYQTRAELNDLLQELGGGTSAVPQIKGYSGMNVNMNLPDAFQKQQPQDNGGMGTEPGPGF</sequence>
<feature type="transmembrane region" description="Helical" evidence="3">
    <location>
        <begin position="7"/>
        <end position="24"/>
    </location>
</feature>
<evidence type="ECO:0000256" key="1">
    <source>
        <dbReference type="SAM" id="Coils"/>
    </source>
</evidence>
<feature type="compositionally biased region" description="Gly residues" evidence="2">
    <location>
        <begin position="265"/>
        <end position="281"/>
    </location>
</feature>
<feature type="coiled-coil region" evidence="1">
    <location>
        <begin position="395"/>
        <end position="422"/>
    </location>
</feature>
<feature type="compositionally biased region" description="Polar residues" evidence="2">
    <location>
        <begin position="235"/>
        <end position="247"/>
    </location>
</feature>
<keyword evidence="1" id="KW-0175">Coiled coil</keyword>
<feature type="region of interest" description="Disordered" evidence="2">
    <location>
        <begin position="260"/>
        <end position="292"/>
    </location>
</feature>
<feature type="region of interest" description="Disordered" evidence="2">
    <location>
        <begin position="200"/>
        <end position="247"/>
    </location>
</feature>
<protein>
    <submittedName>
        <fullName evidence="4">Uncharacterized protein</fullName>
    </submittedName>
</protein>
<evidence type="ECO:0000313" key="5">
    <source>
        <dbReference type="Proteomes" id="UP000178925"/>
    </source>
</evidence>
<comment type="caution">
    <text evidence="4">The sequence shown here is derived from an EMBL/GenBank/DDBJ whole genome shotgun (WGS) entry which is preliminary data.</text>
</comment>
<dbReference type="AlphaFoldDB" id="A0A1F5SIS1"/>
<dbReference type="Proteomes" id="UP000178925">
    <property type="component" value="Unassembled WGS sequence"/>
</dbReference>
<feature type="region of interest" description="Disordered" evidence="2">
    <location>
        <begin position="589"/>
        <end position="608"/>
    </location>
</feature>
<evidence type="ECO:0000256" key="3">
    <source>
        <dbReference type="SAM" id="Phobius"/>
    </source>
</evidence>
<keyword evidence="3" id="KW-0812">Transmembrane</keyword>
<proteinExistence type="predicted"/>
<reference evidence="4 5" key="1">
    <citation type="journal article" date="2016" name="Nat. Commun.">
        <title>Thousands of microbial genomes shed light on interconnected biogeochemical processes in an aquifer system.</title>
        <authorList>
            <person name="Anantharaman K."/>
            <person name="Brown C.T."/>
            <person name="Hug L.A."/>
            <person name="Sharon I."/>
            <person name="Castelle C.J."/>
            <person name="Probst A.J."/>
            <person name="Thomas B.C."/>
            <person name="Singh A."/>
            <person name="Wilkins M.J."/>
            <person name="Karaoz U."/>
            <person name="Brodie E.L."/>
            <person name="Williams K.H."/>
            <person name="Hubbard S.S."/>
            <person name="Banfield J.F."/>
        </authorList>
    </citation>
    <scope>NUCLEOTIDE SEQUENCE [LARGE SCALE GENOMIC DNA]</scope>
</reference>
<evidence type="ECO:0000256" key="2">
    <source>
        <dbReference type="SAM" id="MobiDB-lite"/>
    </source>
</evidence>
<dbReference type="EMBL" id="MFGC01000040">
    <property type="protein sequence ID" value="OGF26608.1"/>
    <property type="molecule type" value="Genomic_DNA"/>
</dbReference>
<keyword evidence="3" id="KW-1133">Transmembrane helix</keyword>
<accession>A0A1F5SIS1</accession>
<evidence type="ECO:0000313" key="4">
    <source>
        <dbReference type="EMBL" id="OGF26608.1"/>
    </source>
</evidence>
<feature type="coiled-coil region" evidence="1">
    <location>
        <begin position="488"/>
        <end position="515"/>
    </location>
</feature>
<gene>
    <name evidence="4" type="ORF">A2242_02530</name>
</gene>
<feature type="compositionally biased region" description="Low complexity" evidence="2">
    <location>
        <begin position="201"/>
        <end position="234"/>
    </location>
</feature>